<dbReference type="EMBL" id="JAMXLY010000003">
    <property type="protein sequence ID" value="MCO6024516.1"/>
    <property type="molecule type" value="Genomic_DNA"/>
</dbReference>
<sequence>MKLIRILEIILVFFCLFLSGGHLSAQEFGTHWISYPNADNSSEIWFRKTYITYQKPSQAKITIAATGHYQIFVNERNISREVLLPGPSDNAGTIQEMTFDISNILREDSNTIAIWYAPDPQLHTDKQISLSYYGTSKYGQPFYYQTGEDWSCKKACGYVTANQEYLDNRSYDPSWKACTTEVTNWTSAVRSTDVRQYPLRDNSYYHQGYKVTKILHPEMVFCDTNSITYRFPRQFTGWVRLTIRNAHSGETIHLNNYTYICNGRIDEQACRRFTTDSQHDLVVEGDQYFQTDQIQNIEGLVIQPDQNWAFE</sequence>
<proteinExistence type="predicted"/>
<evidence type="ECO:0000259" key="1">
    <source>
        <dbReference type="Pfam" id="PF08531"/>
    </source>
</evidence>
<dbReference type="Proteomes" id="UP001204015">
    <property type="component" value="Unassembled WGS sequence"/>
</dbReference>
<organism evidence="2 3">
    <name type="scientific">Segatella cerevisiae</name>
    <dbReference type="NCBI Taxonomy" id="2053716"/>
    <lineage>
        <taxon>Bacteria</taxon>
        <taxon>Pseudomonadati</taxon>
        <taxon>Bacteroidota</taxon>
        <taxon>Bacteroidia</taxon>
        <taxon>Bacteroidales</taxon>
        <taxon>Prevotellaceae</taxon>
        <taxon>Segatella</taxon>
    </lineage>
</organism>
<accession>A0ABT1BTU8</accession>
<dbReference type="Pfam" id="PF08531">
    <property type="entry name" value="Bac_rhamnosid_N"/>
    <property type="match status" value="1"/>
</dbReference>
<comment type="caution">
    <text evidence="2">The sequence shown here is derived from an EMBL/GenBank/DDBJ whole genome shotgun (WGS) entry which is preliminary data.</text>
</comment>
<dbReference type="InterPro" id="IPR016007">
    <property type="entry name" value="Alpha_rhamnosid"/>
</dbReference>
<feature type="domain" description="Bacterial alpha-L-rhamnosidase N-terminal" evidence="1">
    <location>
        <begin position="55"/>
        <end position="191"/>
    </location>
</feature>
<name>A0ABT1BTU8_9BACT</name>
<dbReference type="PANTHER" id="PTHR33307:SF6">
    <property type="entry name" value="ALPHA-RHAMNOSIDASE (EUROFUNG)-RELATED"/>
    <property type="match status" value="1"/>
</dbReference>
<dbReference type="InterPro" id="IPR013737">
    <property type="entry name" value="Bac_rhamnosid_N"/>
</dbReference>
<reference evidence="2 3" key="1">
    <citation type="submission" date="2022-06" db="EMBL/GenBank/DDBJ databases">
        <title>A taxonomic note on the genus Prevotella: Description of four novel genera and emended description of the genera Hallella and Xylanibacter.</title>
        <authorList>
            <person name="Hitch T.C.A."/>
        </authorList>
    </citation>
    <scope>NUCLEOTIDE SEQUENCE [LARGE SCALE GENOMIC DNA]</scope>
    <source>
        <strain evidence="2 3">DSM 100619</strain>
    </source>
</reference>
<keyword evidence="3" id="KW-1185">Reference proteome</keyword>
<dbReference type="Gene3D" id="2.60.120.260">
    <property type="entry name" value="Galactose-binding domain-like"/>
    <property type="match status" value="1"/>
</dbReference>
<evidence type="ECO:0000313" key="3">
    <source>
        <dbReference type="Proteomes" id="UP001204015"/>
    </source>
</evidence>
<protein>
    <submittedName>
        <fullName evidence="2">Alpha-L-rhamnosidase N-terminal domain-containing protein</fullName>
    </submittedName>
</protein>
<dbReference type="PANTHER" id="PTHR33307">
    <property type="entry name" value="ALPHA-RHAMNOSIDASE (EUROFUNG)"/>
    <property type="match status" value="1"/>
</dbReference>
<dbReference type="RefSeq" id="WP_252759880.1">
    <property type="nucleotide sequence ID" value="NZ_JAMXLY010000003.1"/>
</dbReference>
<evidence type="ECO:0000313" key="2">
    <source>
        <dbReference type="EMBL" id="MCO6024516.1"/>
    </source>
</evidence>
<gene>
    <name evidence="2" type="ORF">NG821_01425</name>
</gene>